<protein>
    <recommendedName>
        <fullName evidence="1">DNA primase/polymerase bifunctional N-terminal domain-containing protein</fullName>
    </recommendedName>
</protein>
<keyword evidence="3" id="KW-1185">Reference proteome</keyword>
<dbReference type="EMBL" id="JAUSQZ010000001">
    <property type="protein sequence ID" value="MDP9827485.1"/>
    <property type="molecule type" value="Genomic_DNA"/>
</dbReference>
<feature type="domain" description="DNA primase/polymerase bifunctional N-terminal" evidence="1">
    <location>
        <begin position="1"/>
        <end position="146"/>
    </location>
</feature>
<sequence length="262" mass="27370">MPWEERATTDPARITAAWTRAPYGIGIATGPSGLVVIDLDQPKEGRPPAEWNEPGVSDGADVFALLCQRAGQPCPWHTHTVRTGSGGLHLYFTSPPEAELRCTAGHLGWLIDTRAHGGYVVAPPTIVAGREYLAEEAPVLPLPQWLADALTPRPILAPAPIRLRRSGTDRASAYLDAALNGAVEAVRTSGEGQHNRALYLAAVQLGQLVAGGALTAETVAAVLLPAALAIGQPEAEATRTIASGLRAGARRPRTLSSTGVAA</sequence>
<dbReference type="InterPro" id="IPR015330">
    <property type="entry name" value="DNA_primase/pol_bifunc_N"/>
</dbReference>
<gene>
    <name evidence="2" type="ORF">J2S57_003234</name>
</gene>
<reference evidence="2 3" key="1">
    <citation type="submission" date="2023-07" db="EMBL/GenBank/DDBJ databases">
        <title>Sequencing the genomes of 1000 actinobacteria strains.</title>
        <authorList>
            <person name="Klenk H.-P."/>
        </authorList>
    </citation>
    <scope>NUCLEOTIDE SEQUENCE [LARGE SCALE GENOMIC DNA]</scope>
    <source>
        <strain evidence="2 3">DSM 44388</strain>
    </source>
</reference>
<accession>A0ABT9P463</accession>
<evidence type="ECO:0000259" key="1">
    <source>
        <dbReference type="SMART" id="SM00943"/>
    </source>
</evidence>
<comment type="caution">
    <text evidence="2">The sequence shown here is derived from an EMBL/GenBank/DDBJ whole genome shotgun (WGS) entry which is preliminary data.</text>
</comment>
<dbReference type="SUPFAM" id="SSF56747">
    <property type="entry name" value="Prim-pol domain"/>
    <property type="match status" value="1"/>
</dbReference>
<dbReference type="Pfam" id="PF09250">
    <property type="entry name" value="Prim-Pol"/>
    <property type="match status" value="1"/>
</dbReference>
<dbReference type="Proteomes" id="UP001235712">
    <property type="component" value="Unassembled WGS sequence"/>
</dbReference>
<dbReference type="CDD" id="cd04859">
    <property type="entry name" value="Prim_Pol"/>
    <property type="match status" value="1"/>
</dbReference>
<dbReference type="SMART" id="SM00943">
    <property type="entry name" value="Prim-Pol"/>
    <property type="match status" value="1"/>
</dbReference>
<proteinExistence type="predicted"/>
<evidence type="ECO:0000313" key="2">
    <source>
        <dbReference type="EMBL" id="MDP9827485.1"/>
    </source>
</evidence>
<evidence type="ECO:0000313" key="3">
    <source>
        <dbReference type="Proteomes" id="UP001235712"/>
    </source>
</evidence>
<name>A0ABT9P463_9ACTN</name>
<organism evidence="2 3">
    <name type="scientific">Kineosporia succinea</name>
    <dbReference type="NCBI Taxonomy" id="84632"/>
    <lineage>
        <taxon>Bacteria</taxon>
        <taxon>Bacillati</taxon>
        <taxon>Actinomycetota</taxon>
        <taxon>Actinomycetes</taxon>
        <taxon>Kineosporiales</taxon>
        <taxon>Kineosporiaceae</taxon>
        <taxon>Kineosporia</taxon>
    </lineage>
</organism>